<reference evidence="1" key="1">
    <citation type="submission" date="2021-05" db="EMBL/GenBank/DDBJ databases">
        <authorList>
            <person name="Pan Q."/>
            <person name="Jouanno E."/>
            <person name="Zahm M."/>
            <person name="Klopp C."/>
            <person name="Cabau C."/>
            <person name="Louis A."/>
            <person name="Berthelot C."/>
            <person name="Parey E."/>
            <person name="Roest Crollius H."/>
            <person name="Montfort J."/>
            <person name="Robinson-Rechavi M."/>
            <person name="Bouchez O."/>
            <person name="Lampietro C."/>
            <person name="Lopez Roques C."/>
            <person name="Donnadieu C."/>
            <person name="Postlethwait J."/>
            <person name="Bobe J."/>
            <person name="Dillon D."/>
            <person name="Chandos A."/>
            <person name="von Hippel F."/>
            <person name="Guiguen Y."/>
        </authorList>
    </citation>
    <scope>NUCLEOTIDE SEQUENCE</scope>
    <source>
        <strain evidence="1">YG-Jan2019</strain>
    </source>
</reference>
<evidence type="ECO:0000313" key="2">
    <source>
        <dbReference type="Proteomes" id="UP001157502"/>
    </source>
</evidence>
<sequence length="175" mass="19508">MSDRCASYYDAGKVFVEAFRCPKAENDAEALFCCGFNDMKYCCNDPYSFFPYDYGYMWWLSLGALVGLSIAAVVLLAFIITICVLCYLFIATKPRGLDNGLPLRAPGAEPSPKKGQRRSQGQSNPDNTPKGPHGLRKHFLRGKLDCDNQPPDPERLFQRCFTATVTTVTKRDGSL</sequence>
<gene>
    <name evidence="1" type="ORF">DPEC_G00338780</name>
</gene>
<keyword evidence="2" id="KW-1185">Reference proteome</keyword>
<proteinExistence type="predicted"/>
<dbReference type="Proteomes" id="UP001157502">
    <property type="component" value="Chromosome 34"/>
</dbReference>
<organism evidence="1 2">
    <name type="scientific">Dallia pectoralis</name>
    <name type="common">Alaska blackfish</name>
    <dbReference type="NCBI Taxonomy" id="75939"/>
    <lineage>
        <taxon>Eukaryota</taxon>
        <taxon>Metazoa</taxon>
        <taxon>Chordata</taxon>
        <taxon>Craniata</taxon>
        <taxon>Vertebrata</taxon>
        <taxon>Euteleostomi</taxon>
        <taxon>Actinopterygii</taxon>
        <taxon>Neopterygii</taxon>
        <taxon>Teleostei</taxon>
        <taxon>Protacanthopterygii</taxon>
        <taxon>Esociformes</taxon>
        <taxon>Umbridae</taxon>
        <taxon>Dallia</taxon>
    </lineage>
</organism>
<dbReference type="EMBL" id="CM055761">
    <property type="protein sequence ID" value="KAJ7986327.1"/>
    <property type="molecule type" value="Genomic_DNA"/>
</dbReference>
<name>A0ACC2F4V2_DALPE</name>
<comment type="caution">
    <text evidence="1">The sequence shown here is derived from an EMBL/GenBank/DDBJ whole genome shotgun (WGS) entry which is preliminary data.</text>
</comment>
<protein>
    <submittedName>
        <fullName evidence="1">Uncharacterized protein</fullName>
    </submittedName>
</protein>
<accession>A0ACC2F4V2</accession>
<evidence type="ECO:0000313" key="1">
    <source>
        <dbReference type="EMBL" id="KAJ7986327.1"/>
    </source>
</evidence>